<dbReference type="SUPFAM" id="SSF51735">
    <property type="entry name" value="NAD(P)-binding Rossmann-fold domains"/>
    <property type="match status" value="1"/>
</dbReference>
<gene>
    <name evidence="8" type="primary">rfbD</name>
    <name evidence="8" type="ORF">JJB74_01960</name>
</gene>
<comment type="caution">
    <text evidence="8">The sequence shown here is derived from an EMBL/GenBank/DDBJ whole genome shotgun (WGS) entry which is preliminary data.</text>
</comment>
<dbReference type="CDD" id="cd05254">
    <property type="entry name" value="dTDP_HR_like_SDR_e"/>
    <property type="match status" value="1"/>
</dbReference>
<dbReference type="RefSeq" id="WP_200590723.1">
    <property type="nucleotide sequence ID" value="NZ_JAEPBG010000001.1"/>
</dbReference>
<dbReference type="AlphaFoldDB" id="A0A934SQ31"/>
<dbReference type="FunFam" id="3.40.50.720:FF:000159">
    <property type="entry name" value="dTDP-4-dehydrorhamnose reductase"/>
    <property type="match status" value="1"/>
</dbReference>
<keyword evidence="6" id="KW-0521">NADP</keyword>
<comment type="function">
    <text evidence="6">Catalyzes the reduction of dTDP-6-deoxy-L-lyxo-4-hexulose to yield dTDP-L-rhamnose.</text>
</comment>
<evidence type="ECO:0000256" key="1">
    <source>
        <dbReference type="ARBA" id="ARBA00004781"/>
    </source>
</evidence>
<comment type="catalytic activity">
    <reaction evidence="5 6">
        <text>dTDP-beta-L-rhamnose + NADP(+) = dTDP-4-dehydro-beta-L-rhamnose + NADPH + H(+)</text>
        <dbReference type="Rhea" id="RHEA:21796"/>
        <dbReference type="ChEBI" id="CHEBI:15378"/>
        <dbReference type="ChEBI" id="CHEBI:57510"/>
        <dbReference type="ChEBI" id="CHEBI:57783"/>
        <dbReference type="ChEBI" id="CHEBI:58349"/>
        <dbReference type="ChEBI" id="CHEBI:62830"/>
        <dbReference type="EC" id="1.1.1.133"/>
    </reaction>
</comment>
<proteinExistence type="inferred from homology"/>
<dbReference type="GO" id="GO:0005829">
    <property type="term" value="C:cytosol"/>
    <property type="evidence" value="ECO:0007669"/>
    <property type="project" value="TreeGrafter"/>
</dbReference>
<protein>
    <recommendedName>
        <fullName evidence="4 6">dTDP-4-dehydrorhamnose reductase</fullName>
        <ecNumber evidence="3 6">1.1.1.133</ecNumber>
    </recommendedName>
</protein>
<dbReference type="NCBIfam" id="TIGR01214">
    <property type="entry name" value="rmlD"/>
    <property type="match status" value="1"/>
</dbReference>
<comment type="similarity">
    <text evidence="2 6">Belongs to the dTDP-4-dehydrorhamnose reductase family.</text>
</comment>
<evidence type="ECO:0000313" key="9">
    <source>
        <dbReference type="Proteomes" id="UP000622890"/>
    </source>
</evidence>
<dbReference type="EC" id="1.1.1.133" evidence="3 6"/>
<sequence>MKILLTGKNGQVGYELERSLQHLGTIVSLDRAQMDLANRDEIRSVIRETRPDIIINPAAYTTVDKAESEPDLAMLINGVAPGIMAEEAEKIGAAMIHYSTDYVFDGTKDGAYTENDAPNPLNVYGKSKLAGEDAVRVAGSNHLIFRTSWVYGARGKNFLQTILRLAKEREEIRIVNDQCGAPTWSRSIAEATAYVVAQHLNRTTGKVDFRGAAGVYHLTAQGATTWFGFAKTIFQNSQAEQPRLLPITTEQYPVAAPRPKNSKLSCELFMRKFCHLPDWESALLLCQQ</sequence>
<dbReference type="InterPro" id="IPR005913">
    <property type="entry name" value="dTDP_dehydrorham_reduct"/>
</dbReference>
<feature type="domain" description="RmlD-like substrate binding" evidence="7">
    <location>
        <begin position="1"/>
        <end position="283"/>
    </location>
</feature>
<name>A0A934SQ31_9BURK</name>
<comment type="pathway">
    <text evidence="1 6">Carbohydrate biosynthesis; dTDP-L-rhamnose biosynthesis.</text>
</comment>
<evidence type="ECO:0000256" key="2">
    <source>
        <dbReference type="ARBA" id="ARBA00010944"/>
    </source>
</evidence>
<dbReference type="PANTHER" id="PTHR10491:SF4">
    <property type="entry name" value="METHIONINE ADENOSYLTRANSFERASE 2 SUBUNIT BETA"/>
    <property type="match status" value="1"/>
</dbReference>
<dbReference type="EMBL" id="JAEPBG010000001">
    <property type="protein sequence ID" value="MBK4733384.1"/>
    <property type="molecule type" value="Genomic_DNA"/>
</dbReference>
<organism evidence="8 9">
    <name type="scientific">Noviherbaspirillum pedocola</name>
    <dbReference type="NCBI Taxonomy" id="2801341"/>
    <lineage>
        <taxon>Bacteria</taxon>
        <taxon>Pseudomonadati</taxon>
        <taxon>Pseudomonadota</taxon>
        <taxon>Betaproteobacteria</taxon>
        <taxon>Burkholderiales</taxon>
        <taxon>Oxalobacteraceae</taxon>
        <taxon>Noviherbaspirillum</taxon>
    </lineage>
</organism>
<reference evidence="8" key="1">
    <citation type="submission" date="2021-01" db="EMBL/GenBank/DDBJ databases">
        <title>Genome sequence of strain Noviherbaspirillum sp. DKR-6.</title>
        <authorList>
            <person name="Chaudhary D.K."/>
        </authorList>
    </citation>
    <scope>NUCLEOTIDE SEQUENCE</scope>
    <source>
        <strain evidence="8">DKR-6</strain>
    </source>
</reference>
<dbReference type="Gene3D" id="3.40.50.720">
    <property type="entry name" value="NAD(P)-binding Rossmann-like Domain"/>
    <property type="match status" value="1"/>
</dbReference>
<accession>A0A934SQ31</accession>
<evidence type="ECO:0000256" key="3">
    <source>
        <dbReference type="ARBA" id="ARBA00012929"/>
    </source>
</evidence>
<evidence type="ECO:0000256" key="6">
    <source>
        <dbReference type="RuleBase" id="RU364082"/>
    </source>
</evidence>
<dbReference type="Proteomes" id="UP000622890">
    <property type="component" value="Unassembled WGS sequence"/>
</dbReference>
<evidence type="ECO:0000259" key="7">
    <source>
        <dbReference type="Pfam" id="PF04321"/>
    </source>
</evidence>
<dbReference type="GO" id="GO:0019305">
    <property type="term" value="P:dTDP-rhamnose biosynthetic process"/>
    <property type="evidence" value="ECO:0007669"/>
    <property type="project" value="TreeGrafter"/>
</dbReference>
<dbReference type="Pfam" id="PF04321">
    <property type="entry name" value="RmlD_sub_bind"/>
    <property type="match status" value="1"/>
</dbReference>
<dbReference type="InterPro" id="IPR036291">
    <property type="entry name" value="NAD(P)-bd_dom_sf"/>
</dbReference>
<evidence type="ECO:0000313" key="8">
    <source>
        <dbReference type="EMBL" id="MBK4733384.1"/>
    </source>
</evidence>
<comment type="cofactor">
    <cofactor evidence="6">
        <name>Mg(2+)</name>
        <dbReference type="ChEBI" id="CHEBI:18420"/>
    </cofactor>
    <text evidence="6">Binds 1 Mg(2+) ion per monomer.</text>
</comment>
<evidence type="ECO:0000256" key="4">
    <source>
        <dbReference type="ARBA" id="ARBA00017099"/>
    </source>
</evidence>
<dbReference type="Gene3D" id="3.90.25.10">
    <property type="entry name" value="UDP-galactose 4-epimerase, domain 1"/>
    <property type="match status" value="1"/>
</dbReference>
<evidence type="ECO:0000256" key="5">
    <source>
        <dbReference type="ARBA" id="ARBA00048200"/>
    </source>
</evidence>
<dbReference type="GO" id="GO:0008831">
    <property type="term" value="F:dTDP-4-dehydrorhamnose reductase activity"/>
    <property type="evidence" value="ECO:0007669"/>
    <property type="project" value="UniProtKB-EC"/>
</dbReference>
<keyword evidence="6 8" id="KW-0560">Oxidoreductase</keyword>
<dbReference type="PANTHER" id="PTHR10491">
    <property type="entry name" value="DTDP-4-DEHYDRORHAMNOSE REDUCTASE"/>
    <property type="match status" value="1"/>
</dbReference>
<keyword evidence="9" id="KW-1185">Reference proteome</keyword>
<dbReference type="InterPro" id="IPR029903">
    <property type="entry name" value="RmlD-like-bd"/>
</dbReference>